<keyword evidence="3" id="KW-1185">Reference proteome</keyword>
<feature type="region of interest" description="Disordered" evidence="1">
    <location>
        <begin position="1"/>
        <end position="32"/>
    </location>
</feature>
<proteinExistence type="predicted"/>
<dbReference type="Proteomes" id="UP000821837">
    <property type="component" value="Chromosome 8"/>
</dbReference>
<sequence>MRRGSESEDESVHRTPHVAAVAEDRRNERFGDLTPERRLEQFRAEVEKLSQVIGGSSRDRELTFGRRDRCGSRKARSTRNGALACTAQAGDMADFPVRQPLIDVFRTKSS</sequence>
<dbReference type="EMBL" id="JABSTV010001254">
    <property type="protein sequence ID" value="KAH7939842.1"/>
    <property type="molecule type" value="Genomic_DNA"/>
</dbReference>
<evidence type="ECO:0000313" key="2">
    <source>
        <dbReference type="EMBL" id="KAH7939842.1"/>
    </source>
</evidence>
<feature type="compositionally biased region" description="Basic and acidic residues" evidence="1">
    <location>
        <begin position="22"/>
        <end position="32"/>
    </location>
</feature>
<comment type="caution">
    <text evidence="2">The sequence shown here is derived from an EMBL/GenBank/DDBJ whole genome shotgun (WGS) entry which is preliminary data.</text>
</comment>
<dbReference type="AlphaFoldDB" id="A0A9D4PG26"/>
<evidence type="ECO:0000313" key="3">
    <source>
        <dbReference type="Proteomes" id="UP000821837"/>
    </source>
</evidence>
<name>A0A9D4PG26_RHISA</name>
<gene>
    <name evidence="2" type="ORF">HPB52_018101</name>
</gene>
<organism evidence="2 3">
    <name type="scientific">Rhipicephalus sanguineus</name>
    <name type="common">Brown dog tick</name>
    <name type="synonym">Ixodes sanguineus</name>
    <dbReference type="NCBI Taxonomy" id="34632"/>
    <lineage>
        <taxon>Eukaryota</taxon>
        <taxon>Metazoa</taxon>
        <taxon>Ecdysozoa</taxon>
        <taxon>Arthropoda</taxon>
        <taxon>Chelicerata</taxon>
        <taxon>Arachnida</taxon>
        <taxon>Acari</taxon>
        <taxon>Parasitiformes</taxon>
        <taxon>Ixodida</taxon>
        <taxon>Ixodoidea</taxon>
        <taxon>Ixodidae</taxon>
        <taxon>Rhipicephalinae</taxon>
        <taxon>Rhipicephalus</taxon>
        <taxon>Rhipicephalus</taxon>
    </lineage>
</organism>
<accession>A0A9D4PG26</accession>
<reference evidence="2" key="2">
    <citation type="submission" date="2021-09" db="EMBL/GenBank/DDBJ databases">
        <authorList>
            <person name="Jia N."/>
            <person name="Wang J."/>
            <person name="Shi W."/>
            <person name="Du L."/>
            <person name="Sun Y."/>
            <person name="Zhan W."/>
            <person name="Jiang J."/>
            <person name="Wang Q."/>
            <person name="Zhang B."/>
            <person name="Ji P."/>
            <person name="Sakyi L.B."/>
            <person name="Cui X."/>
            <person name="Yuan T."/>
            <person name="Jiang B."/>
            <person name="Yang W."/>
            <person name="Lam T.T.-Y."/>
            <person name="Chang Q."/>
            <person name="Ding S."/>
            <person name="Wang X."/>
            <person name="Zhu J."/>
            <person name="Ruan X."/>
            <person name="Zhao L."/>
            <person name="Wei J."/>
            <person name="Que T."/>
            <person name="Du C."/>
            <person name="Cheng J."/>
            <person name="Dai P."/>
            <person name="Han X."/>
            <person name="Huang E."/>
            <person name="Gao Y."/>
            <person name="Liu J."/>
            <person name="Shao H."/>
            <person name="Ye R."/>
            <person name="Li L."/>
            <person name="Wei W."/>
            <person name="Wang X."/>
            <person name="Wang C."/>
            <person name="Huo Q."/>
            <person name="Li W."/>
            <person name="Guo W."/>
            <person name="Chen H."/>
            <person name="Chen S."/>
            <person name="Zhou L."/>
            <person name="Zhou L."/>
            <person name="Ni X."/>
            <person name="Tian J."/>
            <person name="Zhou Y."/>
            <person name="Sheng Y."/>
            <person name="Liu T."/>
            <person name="Pan Y."/>
            <person name="Xia L."/>
            <person name="Li J."/>
            <person name="Zhao F."/>
            <person name="Cao W."/>
        </authorList>
    </citation>
    <scope>NUCLEOTIDE SEQUENCE</scope>
    <source>
        <strain evidence="2">Rsan-2018</strain>
        <tissue evidence="2">Larvae</tissue>
    </source>
</reference>
<evidence type="ECO:0000256" key="1">
    <source>
        <dbReference type="SAM" id="MobiDB-lite"/>
    </source>
</evidence>
<reference evidence="2" key="1">
    <citation type="journal article" date="2020" name="Cell">
        <title>Large-Scale Comparative Analyses of Tick Genomes Elucidate Their Genetic Diversity and Vector Capacities.</title>
        <authorList>
            <consortium name="Tick Genome and Microbiome Consortium (TIGMIC)"/>
            <person name="Jia N."/>
            <person name="Wang J."/>
            <person name="Shi W."/>
            <person name="Du L."/>
            <person name="Sun Y."/>
            <person name="Zhan W."/>
            <person name="Jiang J.F."/>
            <person name="Wang Q."/>
            <person name="Zhang B."/>
            <person name="Ji P."/>
            <person name="Bell-Sakyi L."/>
            <person name="Cui X.M."/>
            <person name="Yuan T.T."/>
            <person name="Jiang B.G."/>
            <person name="Yang W.F."/>
            <person name="Lam T.T."/>
            <person name="Chang Q.C."/>
            <person name="Ding S.J."/>
            <person name="Wang X.J."/>
            <person name="Zhu J.G."/>
            <person name="Ruan X.D."/>
            <person name="Zhao L."/>
            <person name="Wei J.T."/>
            <person name="Ye R.Z."/>
            <person name="Que T.C."/>
            <person name="Du C.H."/>
            <person name="Zhou Y.H."/>
            <person name="Cheng J.X."/>
            <person name="Dai P.F."/>
            <person name="Guo W.B."/>
            <person name="Han X.H."/>
            <person name="Huang E.J."/>
            <person name="Li L.F."/>
            <person name="Wei W."/>
            <person name="Gao Y.C."/>
            <person name="Liu J.Z."/>
            <person name="Shao H.Z."/>
            <person name="Wang X."/>
            <person name="Wang C.C."/>
            <person name="Yang T.C."/>
            <person name="Huo Q.B."/>
            <person name="Li W."/>
            <person name="Chen H.Y."/>
            <person name="Chen S.E."/>
            <person name="Zhou L.G."/>
            <person name="Ni X.B."/>
            <person name="Tian J.H."/>
            <person name="Sheng Y."/>
            <person name="Liu T."/>
            <person name="Pan Y.S."/>
            <person name="Xia L.Y."/>
            <person name="Li J."/>
            <person name="Zhao F."/>
            <person name="Cao W.C."/>
        </authorList>
    </citation>
    <scope>NUCLEOTIDE SEQUENCE</scope>
    <source>
        <strain evidence="2">Rsan-2018</strain>
    </source>
</reference>
<feature type="compositionally biased region" description="Basic and acidic residues" evidence="1">
    <location>
        <begin position="1"/>
        <end position="13"/>
    </location>
</feature>
<protein>
    <submittedName>
        <fullName evidence="2">Uncharacterized protein</fullName>
    </submittedName>
</protein>